<evidence type="ECO:0000313" key="3">
    <source>
        <dbReference type="Proteomes" id="UP001560685"/>
    </source>
</evidence>
<accession>A0ABV3Z3L9</accession>
<feature type="region of interest" description="Disordered" evidence="1">
    <location>
        <begin position="51"/>
        <end position="84"/>
    </location>
</feature>
<evidence type="ECO:0000256" key="1">
    <source>
        <dbReference type="SAM" id="MobiDB-lite"/>
    </source>
</evidence>
<dbReference type="RefSeq" id="WP_369313354.1">
    <property type="nucleotide sequence ID" value="NZ_JBEHZE010000001.1"/>
</dbReference>
<feature type="compositionally biased region" description="Basic and acidic residues" evidence="1">
    <location>
        <begin position="63"/>
        <end position="84"/>
    </location>
</feature>
<evidence type="ECO:0008006" key="4">
    <source>
        <dbReference type="Google" id="ProtNLM"/>
    </source>
</evidence>
<keyword evidence="3" id="KW-1185">Reference proteome</keyword>
<proteinExistence type="predicted"/>
<name>A0ABV3Z3L9_9PROT</name>
<gene>
    <name evidence="2" type="ORF">ABFZ84_07520</name>
</gene>
<evidence type="ECO:0000313" key="2">
    <source>
        <dbReference type="EMBL" id="MEX6633397.1"/>
    </source>
</evidence>
<comment type="caution">
    <text evidence="2">The sequence shown here is derived from an EMBL/GenBank/DDBJ whole genome shotgun (WGS) entry which is preliminary data.</text>
</comment>
<dbReference type="Proteomes" id="UP001560685">
    <property type="component" value="Unassembled WGS sequence"/>
</dbReference>
<protein>
    <recommendedName>
        <fullName evidence="4">Ribbon-helix-helix protein, CopG family</fullName>
    </recommendedName>
</protein>
<reference evidence="2 3" key="1">
    <citation type="submission" date="2024-05" db="EMBL/GenBank/DDBJ databases">
        <title>Three bacterial strains, DH-69, EH-24, and ECK-19 isolated from coastal sediments.</title>
        <authorList>
            <person name="Ye Y.-Q."/>
            <person name="Du Z.-J."/>
        </authorList>
    </citation>
    <scope>NUCLEOTIDE SEQUENCE [LARGE SCALE GENOMIC DNA]</scope>
    <source>
        <strain evidence="2 3">ECK-19</strain>
    </source>
</reference>
<dbReference type="EMBL" id="JBEHZE010000001">
    <property type="protein sequence ID" value="MEX6633397.1"/>
    <property type="molecule type" value="Genomic_DNA"/>
</dbReference>
<organism evidence="2 3">
    <name type="scientific">Hyphococcus lacteus</name>
    <dbReference type="NCBI Taxonomy" id="3143536"/>
    <lineage>
        <taxon>Bacteria</taxon>
        <taxon>Pseudomonadati</taxon>
        <taxon>Pseudomonadota</taxon>
        <taxon>Alphaproteobacteria</taxon>
        <taxon>Parvularculales</taxon>
        <taxon>Parvularculaceae</taxon>
        <taxon>Hyphococcus</taxon>
    </lineage>
</organism>
<sequence>MANSENLKRTEKLQLMLDEEELKAIDDWRFENRMPTRAAAIRELLRRGLISDPHFSDPETEDASTRDFGVVDEKVRATRGDDNS</sequence>